<keyword evidence="2" id="KW-1185">Reference proteome</keyword>
<dbReference type="Gene3D" id="3.40.50.1820">
    <property type="entry name" value="alpha/beta hydrolase"/>
    <property type="match status" value="1"/>
</dbReference>
<gene>
    <name evidence="1" type="ORF">ACFQZP_02900</name>
</gene>
<dbReference type="Proteomes" id="UP001596957">
    <property type="component" value="Unassembled WGS sequence"/>
</dbReference>
<proteinExistence type="predicted"/>
<comment type="caution">
    <text evidence="1">The sequence shown here is derived from an EMBL/GenBank/DDBJ whole genome shotgun (WGS) entry which is preliminary data.</text>
</comment>
<reference evidence="2" key="1">
    <citation type="journal article" date="2019" name="Int. J. Syst. Evol. Microbiol.">
        <title>The Global Catalogue of Microorganisms (GCM) 10K type strain sequencing project: providing services to taxonomists for standard genome sequencing and annotation.</title>
        <authorList>
            <consortium name="The Broad Institute Genomics Platform"/>
            <consortium name="The Broad Institute Genome Sequencing Center for Infectious Disease"/>
            <person name="Wu L."/>
            <person name="Ma J."/>
        </authorList>
    </citation>
    <scope>NUCLEOTIDE SEQUENCE [LARGE SCALE GENOMIC DNA]</scope>
    <source>
        <strain evidence="2">CGMCC 4.7198</strain>
    </source>
</reference>
<accession>A0ABW2VC05</accession>
<organism evidence="1 2">
    <name type="scientific">Streptomyces lutosisoli</name>
    <dbReference type="NCBI Taxonomy" id="2665721"/>
    <lineage>
        <taxon>Bacteria</taxon>
        <taxon>Bacillati</taxon>
        <taxon>Actinomycetota</taxon>
        <taxon>Actinomycetes</taxon>
        <taxon>Kitasatosporales</taxon>
        <taxon>Streptomycetaceae</taxon>
        <taxon>Streptomyces</taxon>
    </lineage>
</organism>
<dbReference type="SUPFAM" id="SSF53474">
    <property type="entry name" value="alpha/beta-Hydrolases"/>
    <property type="match status" value="1"/>
</dbReference>
<evidence type="ECO:0000313" key="2">
    <source>
        <dbReference type="Proteomes" id="UP001596957"/>
    </source>
</evidence>
<name>A0ABW2VC05_9ACTN</name>
<protein>
    <submittedName>
        <fullName evidence="1">Uncharacterized protein</fullName>
    </submittedName>
</protein>
<dbReference type="RefSeq" id="WP_381252730.1">
    <property type="nucleotide sequence ID" value="NZ_JBHTBI010000008.1"/>
</dbReference>
<dbReference type="EMBL" id="JBHTEC010000001">
    <property type="protein sequence ID" value="MFD0280634.1"/>
    <property type="molecule type" value="Genomic_DNA"/>
</dbReference>
<dbReference type="InterPro" id="IPR029058">
    <property type="entry name" value="AB_hydrolase_fold"/>
</dbReference>
<sequence>MQSRPFIEEHDKMFRWYDYWIKGIDNGVMDEPAVTVFVEGTREQVTGSQWPPKDVEYKSLYLRPRRKLSFGPELMGAEYAAPGATSRSMPRSTSV</sequence>
<evidence type="ECO:0000313" key="1">
    <source>
        <dbReference type="EMBL" id="MFD0280634.1"/>
    </source>
</evidence>